<dbReference type="GO" id="GO:0006352">
    <property type="term" value="P:DNA-templated transcription initiation"/>
    <property type="evidence" value="ECO:0007669"/>
    <property type="project" value="InterPro"/>
</dbReference>
<dbReference type="NCBIfam" id="TIGR02937">
    <property type="entry name" value="sigma70-ECF"/>
    <property type="match status" value="1"/>
</dbReference>
<evidence type="ECO:0000313" key="6">
    <source>
        <dbReference type="Proteomes" id="UP000295662"/>
    </source>
</evidence>
<gene>
    <name evidence="5" type="ORF">EI77_02738</name>
</gene>
<name>A0A4R7RXU1_9BACT</name>
<dbReference type="InterPro" id="IPR013325">
    <property type="entry name" value="RNA_pol_sigma_r2"/>
</dbReference>
<accession>A0A4R7RXU1</accession>
<dbReference type="InterPro" id="IPR007627">
    <property type="entry name" value="RNA_pol_sigma70_r2"/>
</dbReference>
<reference evidence="5 6" key="1">
    <citation type="submission" date="2019-03" db="EMBL/GenBank/DDBJ databases">
        <title>Genomic Encyclopedia of Archaeal and Bacterial Type Strains, Phase II (KMG-II): from individual species to whole genera.</title>
        <authorList>
            <person name="Goeker M."/>
        </authorList>
    </citation>
    <scope>NUCLEOTIDE SEQUENCE [LARGE SCALE GENOMIC DNA]</scope>
    <source>
        <strain evidence="5 6">ATCC 25309</strain>
    </source>
</reference>
<dbReference type="EMBL" id="SOCA01000004">
    <property type="protein sequence ID" value="TDU70690.1"/>
    <property type="molecule type" value="Genomic_DNA"/>
</dbReference>
<evidence type="ECO:0000256" key="2">
    <source>
        <dbReference type="ARBA" id="ARBA00023082"/>
    </source>
</evidence>
<dbReference type="InterPro" id="IPR014284">
    <property type="entry name" value="RNA_pol_sigma-70_dom"/>
</dbReference>
<evidence type="ECO:0000313" key="5">
    <source>
        <dbReference type="EMBL" id="TDU70690.1"/>
    </source>
</evidence>
<proteinExistence type="predicted"/>
<keyword evidence="2" id="KW-0731">Sigma factor</keyword>
<dbReference type="AlphaFoldDB" id="A0A4R7RXU1"/>
<feature type="domain" description="RNA polymerase sigma-70 region 2" evidence="4">
    <location>
        <begin position="57"/>
        <end position="118"/>
    </location>
</feature>
<sequence length="255" mass="29173">MDLPLPNSNKNMPETVGKPKEAFRTTRWSMVLRASDLGNEAAMQDMEHLCRACWYPIYAFVRRQNYSPEDAQDLAQGFFAHVLENNVLSHADPERGRFRSFLLGALRHFVSNEARKQRTEKRGGKITFVPLEMDGGEERFEREFAHPDCPEKLFQRNWAENLLHRAVKALEEDYASCGKAKLFNALQPYLASSANPNSYEELARELGMSTGTVAVSVFRMRKRYGELLRSEIAQTVEDPTDIEQEIRLLLEAVAS</sequence>
<dbReference type="PANTHER" id="PTHR43133:SF51">
    <property type="entry name" value="RNA POLYMERASE SIGMA FACTOR"/>
    <property type="match status" value="1"/>
</dbReference>
<organism evidence="5 6">
    <name type="scientific">Prosthecobacter fusiformis</name>
    <dbReference type="NCBI Taxonomy" id="48464"/>
    <lineage>
        <taxon>Bacteria</taxon>
        <taxon>Pseudomonadati</taxon>
        <taxon>Verrucomicrobiota</taxon>
        <taxon>Verrucomicrobiia</taxon>
        <taxon>Verrucomicrobiales</taxon>
        <taxon>Verrucomicrobiaceae</taxon>
        <taxon>Prosthecobacter</taxon>
    </lineage>
</organism>
<evidence type="ECO:0000256" key="1">
    <source>
        <dbReference type="ARBA" id="ARBA00023015"/>
    </source>
</evidence>
<dbReference type="SUPFAM" id="SSF88946">
    <property type="entry name" value="Sigma2 domain of RNA polymerase sigma factors"/>
    <property type="match status" value="1"/>
</dbReference>
<evidence type="ECO:0000259" key="4">
    <source>
        <dbReference type="Pfam" id="PF04542"/>
    </source>
</evidence>
<dbReference type="InterPro" id="IPR039425">
    <property type="entry name" value="RNA_pol_sigma-70-like"/>
</dbReference>
<dbReference type="PANTHER" id="PTHR43133">
    <property type="entry name" value="RNA POLYMERASE ECF-TYPE SIGMA FACTO"/>
    <property type="match status" value="1"/>
</dbReference>
<keyword evidence="6" id="KW-1185">Reference proteome</keyword>
<dbReference type="Pfam" id="PF04542">
    <property type="entry name" value="Sigma70_r2"/>
    <property type="match status" value="1"/>
</dbReference>
<dbReference type="GO" id="GO:0016987">
    <property type="term" value="F:sigma factor activity"/>
    <property type="evidence" value="ECO:0007669"/>
    <property type="project" value="UniProtKB-KW"/>
</dbReference>
<evidence type="ECO:0000256" key="3">
    <source>
        <dbReference type="ARBA" id="ARBA00023163"/>
    </source>
</evidence>
<dbReference type="Proteomes" id="UP000295662">
    <property type="component" value="Unassembled WGS sequence"/>
</dbReference>
<keyword evidence="1" id="KW-0805">Transcription regulation</keyword>
<keyword evidence="3" id="KW-0804">Transcription</keyword>
<dbReference type="Gene3D" id="1.10.1740.10">
    <property type="match status" value="1"/>
</dbReference>
<protein>
    <submittedName>
        <fullName evidence="5">RNA polymerase sigma-70 factor (ECF subfamily)</fullName>
    </submittedName>
</protein>
<dbReference type="OrthoDB" id="128557at2"/>
<comment type="caution">
    <text evidence="5">The sequence shown here is derived from an EMBL/GenBank/DDBJ whole genome shotgun (WGS) entry which is preliminary data.</text>
</comment>